<feature type="compositionally biased region" description="Acidic residues" evidence="1">
    <location>
        <begin position="282"/>
        <end position="296"/>
    </location>
</feature>
<feature type="compositionally biased region" description="Basic and acidic residues" evidence="1">
    <location>
        <begin position="545"/>
        <end position="573"/>
    </location>
</feature>
<feature type="compositionally biased region" description="Basic and acidic residues" evidence="1">
    <location>
        <begin position="1005"/>
        <end position="1031"/>
    </location>
</feature>
<dbReference type="InterPro" id="IPR003117">
    <property type="entry name" value="cAMP_dep_PK_reg_su_I/II_a/b"/>
</dbReference>
<dbReference type="EMBL" id="CAJDYZ010005750">
    <property type="protein sequence ID" value="CAD1472757.1"/>
    <property type="molecule type" value="Genomic_DNA"/>
</dbReference>
<feature type="compositionally biased region" description="Polar residues" evidence="1">
    <location>
        <begin position="574"/>
        <end position="583"/>
    </location>
</feature>
<reference evidence="3" key="1">
    <citation type="submission" date="2020-07" db="EMBL/GenBank/DDBJ databases">
        <authorList>
            <person name="Nazaruddin N."/>
        </authorList>
    </citation>
    <scope>NUCLEOTIDE SEQUENCE</scope>
</reference>
<dbReference type="SUPFAM" id="SSF47391">
    <property type="entry name" value="Dimerization-anchoring domain of cAMP-dependent PK regulatory subunit"/>
    <property type="match status" value="1"/>
</dbReference>
<dbReference type="CDD" id="cd12100">
    <property type="entry name" value="DD_CABYR_SP17"/>
    <property type="match status" value="1"/>
</dbReference>
<feature type="region of interest" description="Disordered" evidence="1">
    <location>
        <begin position="861"/>
        <end position="1043"/>
    </location>
</feature>
<sequence>MSRTDCTAVPRVPRGLPPAVRGLAREILRQRPRHVYAFAARHFARLVKLRDDEPPPRQLPDKRDDDDEKKENDYRVRVSGDIEKTYAAERNERSNGKRTERVVARRRRPSPRFSTKDPFVRSSSAGDATRAKRVESRALAENLETFYAVAAAASRDPTDSRRNERNSTRRKSADRIERRDHRPRTDGRNFIEDDEWKSLLVEDRREGQEKSRETLADAKRRVDEVAEALPSNDATLLDRSRTNENEPEVGTVSVVLPSVVGRPRSSGKCTGSNDVRERCEYESNEEEEEEEEEDAAGNDNFTLPPISSDGSKSTTRASNFIELPSLSNDVDAARHPDQRQRGMHRRHRSERSTTSSTSRTRERTRSAKASFRLERTTVQLANSDYDRLRATAENESDGQRDSRDDVNARDIVSPETACPRPCKSVDGRRVDETQIPRQPGIVRRPRSGSSSPAEEAAEIPLRDETWKDSSSVTPDSIRLESEKRNETRERRRPNELERKLIEIETMERSVENALLSSRTVADDFDGRPEENSTERSTVEFPARIVEPDRAPNERDVSRRVRDERTKKNSDKSRSATSDENNADANDDRVDEIDSAEGETSKIRKRSNFHDSDDSKTSFVDEDDDGDDGRGRARYVAEIVGRSQPAGGIDVSCYVLAEGSPCEIPETVITVVIPDKLVDRSDDNVVRQDRNSPFGEYIAPETGIAAPCSSTVDARFLRDVVKDAADRASARRRDLANIREEEENQGRPFSKILRRGTAVDCEANSTSFDRRDDRRRANAVSSPVLSDVVSGHPSRVAKNGNSTSDPVSPSFERVGPTTNVPELNLDSLRDATISSTIGETESKNLLSDDVVVSSEDENISLSSFASSDNERKLNDPSNDPTFESFENHRARLLGEPVTETTETGNRTNDDEKESRRVEEEEIARELIRNFTIDHDETVESNDSTTSSSSPEPRANGLDTESSRAENFVVQFHPSVRPSASKVPIGEESSRREKLDDDDDDDDDDTRAERKEDERTSEEQGRRESGQPERETTENEASIFPLLLRAPTDDRSKDVESSLTNFRFYRFGFAVLGTACDEMEETALSEKERKKGPIARDRRHTGEFHDSLPLPLVETTSENIMLVCRSSKPALRTTDDCELAFPANPCSEMIQPGCTGIFNVPSPRCRSDELSPTIVDIFENFHLLVNASSNWNRLSSNASPCVVRVGRAPRQVPTTDEAGSTPIYQRRTSFNSDPDDLREPLALDDAPRPVVIEEISNSDRGGGERSTSLPEADANFPTEIVRPRSPERFCPSDNVEDEDEGTTSVRETTNQFDVDDDNLPADVDIGSATLPPNVENLEEEATNDE</sequence>
<feature type="compositionally biased region" description="Basic and acidic residues" evidence="1">
    <location>
        <begin position="1233"/>
        <end position="1245"/>
    </location>
</feature>
<evidence type="ECO:0000259" key="2">
    <source>
        <dbReference type="SMART" id="SM00394"/>
    </source>
</evidence>
<comment type="caution">
    <text evidence="3">The sequence shown here is derived from an EMBL/GenBank/DDBJ whole genome shotgun (WGS) entry which is preliminary data.</text>
</comment>
<evidence type="ECO:0000313" key="3">
    <source>
        <dbReference type="EMBL" id="CAD1472757.1"/>
    </source>
</evidence>
<feature type="domain" description="RIIa" evidence="2">
    <location>
        <begin position="14"/>
        <end position="51"/>
    </location>
</feature>
<name>A0A6V7H1X8_9HYME</name>
<feature type="compositionally biased region" description="Basic and acidic residues" evidence="1">
    <location>
        <begin position="384"/>
        <end position="408"/>
    </location>
</feature>
<feature type="compositionally biased region" description="Basic and acidic residues" evidence="1">
    <location>
        <begin position="49"/>
        <end position="103"/>
    </location>
</feature>
<feature type="region of interest" description="Disordered" evidence="1">
    <location>
        <begin position="152"/>
        <end position="629"/>
    </location>
</feature>
<dbReference type="OrthoDB" id="6161835at2759"/>
<feature type="compositionally biased region" description="Basic and acidic residues" evidence="1">
    <location>
        <begin position="156"/>
        <end position="224"/>
    </location>
</feature>
<dbReference type="SMART" id="SM00394">
    <property type="entry name" value="RIIa"/>
    <property type="match status" value="1"/>
</dbReference>
<feature type="compositionally biased region" description="Basic and acidic residues" evidence="1">
    <location>
        <begin position="906"/>
        <end position="936"/>
    </location>
</feature>
<feature type="compositionally biased region" description="Polar residues" evidence="1">
    <location>
        <begin position="308"/>
        <end position="318"/>
    </location>
</feature>
<feature type="compositionally biased region" description="Low complexity" evidence="1">
    <location>
        <begin position="249"/>
        <end position="266"/>
    </location>
</feature>
<proteinExistence type="predicted"/>
<feature type="compositionally biased region" description="Basic and acidic residues" evidence="1">
    <location>
        <begin position="477"/>
        <end position="510"/>
    </location>
</feature>
<organism evidence="3 4">
    <name type="scientific">Heterotrigona itama</name>
    <dbReference type="NCBI Taxonomy" id="395501"/>
    <lineage>
        <taxon>Eukaryota</taxon>
        <taxon>Metazoa</taxon>
        <taxon>Ecdysozoa</taxon>
        <taxon>Arthropoda</taxon>
        <taxon>Hexapoda</taxon>
        <taxon>Insecta</taxon>
        <taxon>Pterygota</taxon>
        <taxon>Neoptera</taxon>
        <taxon>Endopterygota</taxon>
        <taxon>Hymenoptera</taxon>
        <taxon>Apocrita</taxon>
        <taxon>Aculeata</taxon>
        <taxon>Apoidea</taxon>
        <taxon>Anthophila</taxon>
        <taxon>Apidae</taxon>
        <taxon>Heterotrigona</taxon>
    </lineage>
</organism>
<feature type="region of interest" description="Disordered" evidence="1">
    <location>
        <begin position="1206"/>
        <end position="1343"/>
    </location>
</feature>
<feature type="compositionally biased region" description="Acidic residues" evidence="1">
    <location>
        <begin position="994"/>
        <end position="1004"/>
    </location>
</feature>
<gene>
    <name evidence="3" type="ORF">MHI_LOCUS316823</name>
</gene>
<feature type="compositionally biased region" description="Basic and acidic residues" evidence="1">
    <location>
        <begin position="423"/>
        <end position="434"/>
    </location>
</feature>
<feature type="compositionally biased region" description="Basic and acidic residues" evidence="1">
    <location>
        <begin position="359"/>
        <end position="375"/>
    </location>
</feature>
<feature type="region of interest" description="Disordered" evidence="1">
    <location>
        <begin position="49"/>
        <end position="133"/>
    </location>
</feature>
<evidence type="ECO:0000313" key="4">
    <source>
        <dbReference type="Proteomes" id="UP000752696"/>
    </source>
</evidence>
<feature type="compositionally biased region" description="Acidic residues" evidence="1">
    <location>
        <begin position="1334"/>
        <end position="1343"/>
    </location>
</feature>
<feature type="region of interest" description="Disordered" evidence="1">
    <location>
        <begin position="763"/>
        <end position="821"/>
    </location>
</feature>
<feature type="compositionally biased region" description="Polar residues" evidence="1">
    <location>
        <begin position="1300"/>
        <end position="1310"/>
    </location>
</feature>
<feature type="compositionally biased region" description="Basic and acidic residues" evidence="1">
    <location>
        <begin position="331"/>
        <end position="340"/>
    </location>
</feature>
<evidence type="ECO:0000256" key="1">
    <source>
        <dbReference type="SAM" id="MobiDB-lite"/>
    </source>
</evidence>
<feature type="compositionally biased region" description="Polar residues" evidence="1">
    <location>
        <begin position="1210"/>
        <end position="1230"/>
    </location>
</feature>
<protein>
    <recommendedName>
        <fullName evidence="2">RIIa domain-containing protein</fullName>
    </recommendedName>
</protein>
<dbReference type="InterPro" id="IPR047579">
    <property type="entry name" value="DD_CABYR_SP17"/>
</dbReference>
<accession>A0A6V7H1X8</accession>
<dbReference type="Proteomes" id="UP000752696">
    <property type="component" value="Unassembled WGS sequence"/>
</dbReference>
<feature type="compositionally biased region" description="Basic and acidic residues" evidence="1">
    <location>
        <begin position="520"/>
        <end position="537"/>
    </location>
</feature>
<keyword evidence="4" id="KW-1185">Reference proteome</keyword>
<dbReference type="Gene3D" id="1.20.890.10">
    <property type="entry name" value="cAMP-dependent protein kinase regulatory subunit, dimerization-anchoring domain"/>
    <property type="match status" value="1"/>
</dbReference>